<proteinExistence type="predicted"/>
<dbReference type="InterPro" id="IPR018247">
    <property type="entry name" value="EF_Hand_1_Ca_BS"/>
</dbReference>
<keyword evidence="2" id="KW-0106">Calcium</keyword>
<dbReference type="PANTHER" id="PTHR23048:SF0">
    <property type="entry name" value="CALMODULIN LIKE 3"/>
    <property type="match status" value="1"/>
</dbReference>
<gene>
    <name evidence="5" type="ORF">FSP39_002037</name>
</gene>
<evidence type="ECO:0000259" key="4">
    <source>
        <dbReference type="PROSITE" id="PS50222"/>
    </source>
</evidence>
<dbReference type="PROSITE" id="PS50222">
    <property type="entry name" value="EF_HAND_2"/>
    <property type="match status" value="3"/>
</dbReference>
<evidence type="ECO:0000256" key="2">
    <source>
        <dbReference type="ARBA" id="ARBA00022837"/>
    </source>
</evidence>
<dbReference type="FunFam" id="1.10.238.10:FF:000001">
    <property type="entry name" value="Calmodulin 1"/>
    <property type="match status" value="1"/>
</dbReference>
<dbReference type="InterPro" id="IPR002048">
    <property type="entry name" value="EF_hand_dom"/>
</dbReference>
<organism evidence="5 6">
    <name type="scientific">Pinctada imbricata</name>
    <name type="common">Atlantic pearl-oyster</name>
    <name type="synonym">Pinctada martensii</name>
    <dbReference type="NCBI Taxonomy" id="66713"/>
    <lineage>
        <taxon>Eukaryota</taxon>
        <taxon>Metazoa</taxon>
        <taxon>Spiralia</taxon>
        <taxon>Lophotrochozoa</taxon>
        <taxon>Mollusca</taxon>
        <taxon>Bivalvia</taxon>
        <taxon>Autobranchia</taxon>
        <taxon>Pteriomorphia</taxon>
        <taxon>Pterioida</taxon>
        <taxon>Pterioidea</taxon>
        <taxon>Pteriidae</taxon>
        <taxon>Pinctada</taxon>
    </lineage>
</organism>
<dbReference type="GO" id="GO:0016460">
    <property type="term" value="C:myosin II complex"/>
    <property type="evidence" value="ECO:0007669"/>
    <property type="project" value="TreeGrafter"/>
</dbReference>
<dbReference type="GO" id="GO:0005509">
    <property type="term" value="F:calcium ion binding"/>
    <property type="evidence" value="ECO:0007669"/>
    <property type="project" value="InterPro"/>
</dbReference>
<dbReference type="AlphaFoldDB" id="A0AA88Y218"/>
<feature type="domain" description="EF-hand" evidence="4">
    <location>
        <begin position="1"/>
        <end position="25"/>
    </location>
</feature>
<dbReference type="SMART" id="SM00054">
    <property type="entry name" value="EFh"/>
    <property type="match status" value="4"/>
</dbReference>
<feature type="domain" description="EF-hand" evidence="4">
    <location>
        <begin position="26"/>
        <end position="61"/>
    </location>
</feature>
<keyword evidence="1" id="KW-0677">Repeat</keyword>
<dbReference type="Gene3D" id="1.10.238.10">
    <property type="entry name" value="EF-hand"/>
    <property type="match status" value="2"/>
</dbReference>
<evidence type="ECO:0000256" key="3">
    <source>
        <dbReference type="ARBA" id="ARBA00023179"/>
    </source>
</evidence>
<evidence type="ECO:0000256" key="1">
    <source>
        <dbReference type="ARBA" id="ARBA00022737"/>
    </source>
</evidence>
<dbReference type="InterPro" id="IPR050230">
    <property type="entry name" value="CALM/Myosin/TropC-like"/>
</dbReference>
<dbReference type="InterPro" id="IPR011992">
    <property type="entry name" value="EF-hand-dom_pair"/>
</dbReference>
<name>A0AA88Y218_PINIB</name>
<protein>
    <recommendedName>
        <fullName evidence="4">EF-hand domain-containing protein</fullName>
    </recommendedName>
</protein>
<dbReference type="CDD" id="cd00051">
    <property type="entry name" value="EFh"/>
    <property type="match status" value="2"/>
</dbReference>
<dbReference type="SUPFAM" id="SSF47473">
    <property type="entry name" value="EF-hand"/>
    <property type="match status" value="1"/>
</dbReference>
<evidence type="ECO:0000313" key="5">
    <source>
        <dbReference type="EMBL" id="KAK3092369.1"/>
    </source>
</evidence>
<reference evidence="5" key="1">
    <citation type="submission" date="2019-08" db="EMBL/GenBank/DDBJ databases">
        <title>The improved chromosome-level genome for the pearl oyster Pinctada fucata martensii using PacBio sequencing and Hi-C.</title>
        <authorList>
            <person name="Zheng Z."/>
        </authorList>
    </citation>
    <scope>NUCLEOTIDE SEQUENCE</scope>
    <source>
        <strain evidence="5">ZZ-2019</strain>
        <tissue evidence="5">Adductor muscle</tissue>
    </source>
</reference>
<accession>A0AA88Y218</accession>
<keyword evidence="3" id="KW-0514">Muscle protein</keyword>
<dbReference type="Pfam" id="PF13499">
    <property type="entry name" value="EF-hand_7"/>
    <property type="match status" value="2"/>
</dbReference>
<keyword evidence="6" id="KW-1185">Reference proteome</keyword>
<dbReference type="Proteomes" id="UP001186944">
    <property type="component" value="Unassembled WGS sequence"/>
</dbReference>
<feature type="domain" description="EF-hand" evidence="4">
    <location>
        <begin position="62"/>
        <end position="97"/>
    </location>
</feature>
<dbReference type="PROSITE" id="PS00018">
    <property type="entry name" value="EF_HAND_1"/>
    <property type="match status" value="3"/>
</dbReference>
<dbReference type="PANTHER" id="PTHR23048">
    <property type="entry name" value="MYOSIN LIGHT CHAIN 1, 3"/>
    <property type="match status" value="1"/>
</dbReference>
<dbReference type="EMBL" id="VSWD01000009">
    <property type="protein sequence ID" value="KAK3092369.1"/>
    <property type="molecule type" value="Genomic_DNA"/>
</dbReference>
<evidence type="ECO:0000313" key="6">
    <source>
        <dbReference type="Proteomes" id="UP001186944"/>
    </source>
</evidence>
<sequence>MFDKNSDGMISHDELGTVLFKLGQRPTPRELQTFIRSVDKDKSGTIDFDEFLEIFARKMSIDPEKELHEIFQVFDGNKDGFISPDELYTVLSKLGEPVEAQAMIREADTNGDGLVDYRGRTSRSLSLSYIIHFNPWKTLCFTMTSILPILYP</sequence>
<comment type="caution">
    <text evidence="5">The sequence shown here is derived from an EMBL/GenBank/DDBJ whole genome shotgun (WGS) entry which is preliminary data.</text>
</comment>